<dbReference type="OrthoDB" id="8247920at2"/>
<sequence>MTRRLRLPAFGIPAAAAAGLLLGAAWLGAVAAAEPQRDGFRRLSATEIRARVVGREITDDFHWGEYYRGDGVLVLTDMGRRSLGRWRIERDRLCRRRDPAATGYECFQVWVSGDEVSLRQSETDRPFPVFIRRHEGGAGG</sequence>
<evidence type="ECO:0000313" key="1">
    <source>
        <dbReference type="EMBL" id="RAI56069.1"/>
    </source>
</evidence>
<dbReference type="RefSeq" id="WP_111472192.1">
    <property type="nucleotide sequence ID" value="NZ_QLIX01000027.1"/>
</dbReference>
<dbReference type="Proteomes" id="UP000249065">
    <property type="component" value="Unassembled WGS sequence"/>
</dbReference>
<gene>
    <name evidence="1" type="ORF">DOO78_22780</name>
</gene>
<name>A0A327LZI3_9PROT</name>
<dbReference type="EMBL" id="QLIX01000027">
    <property type="protein sequence ID" value="RAI56069.1"/>
    <property type="molecule type" value="Genomic_DNA"/>
</dbReference>
<accession>A0A327LZI3</accession>
<keyword evidence="2" id="KW-1185">Reference proteome</keyword>
<reference evidence="2" key="1">
    <citation type="submission" date="2018-06" db="EMBL/GenBank/DDBJ databases">
        <authorList>
            <person name="Khan S.A."/>
        </authorList>
    </citation>
    <scope>NUCLEOTIDE SEQUENCE [LARGE SCALE GENOMIC DNA]</scope>
    <source>
        <strain evidence="2">DB-1506</strain>
    </source>
</reference>
<protein>
    <recommendedName>
        <fullName evidence="3">DUF995 domain-containing protein</fullName>
    </recommendedName>
</protein>
<dbReference type="AlphaFoldDB" id="A0A327LZI3"/>
<organism evidence="1 2">
    <name type="scientific">Roseicella frigidaeris</name>
    <dbReference type="NCBI Taxonomy" id="2230885"/>
    <lineage>
        <taxon>Bacteria</taxon>
        <taxon>Pseudomonadati</taxon>
        <taxon>Pseudomonadota</taxon>
        <taxon>Alphaproteobacteria</taxon>
        <taxon>Acetobacterales</taxon>
        <taxon>Roseomonadaceae</taxon>
        <taxon>Roseicella</taxon>
    </lineage>
</organism>
<evidence type="ECO:0000313" key="2">
    <source>
        <dbReference type="Proteomes" id="UP000249065"/>
    </source>
</evidence>
<proteinExistence type="predicted"/>
<comment type="caution">
    <text evidence="1">The sequence shown here is derived from an EMBL/GenBank/DDBJ whole genome shotgun (WGS) entry which is preliminary data.</text>
</comment>
<evidence type="ECO:0008006" key="3">
    <source>
        <dbReference type="Google" id="ProtNLM"/>
    </source>
</evidence>